<reference evidence="1" key="1">
    <citation type="submission" date="2019-09" db="EMBL/GenBank/DDBJ databases">
        <authorList>
            <person name="Rodrigo-Torres L."/>
            <person name="Arahal R. D."/>
            <person name="Lucena T."/>
        </authorList>
    </citation>
    <scope>NUCLEOTIDE SEQUENCE</scope>
    <source>
        <strain evidence="1">ISS653</strain>
    </source>
</reference>
<name>A0AC61YC24_9FLAO</name>
<dbReference type="Proteomes" id="UP000356253">
    <property type="component" value="Unassembled WGS sequence"/>
</dbReference>
<comment type="caution">
    <text evidence="1">The sequence shown here is derived from an EMBL/GenBank/DDBJ whole genome shotgun (WGS) entry which is preliminary data.</text>
</comment>
<accession>A0AC61YC24</accession>
<organism evidence="1 2">
    <name type="scientific">Mesonia oceanica</name>
    <dbReference type="NCBI Taxonomy" id="2687242"/>
    <lineage>
        <taxon>Bacteria</taxon>
        <taxon>Pseudomonadati</taxon>
        <taxon>Bacteroidota</taxon>
        <taxon>Flavobacteriia</taxon>
        <taxon>Flavobacteriales</taxon>
        <taxon>Flavobacteriaceae</taxon>
        <taxon>Mesonia</taxon>
    </lineage>
</organism>
<proteinExistence type="predicted"/>
<sequence length="303" mass="33560">MKRKTFIQNTAAAGIFTGIGGLGLLSSSFKAPAKHITILHTNDVHSHIEPFPADDAKYPNLGGISRRYSLIENIRKENPNTLLLDAGDIFQGTPFFNFYGGEIEFKLMSKLKYDAATLGNHDFDNGIDGFNAQLPNADFSFISSNYDFSNTILDGKVKDYQVFTKDGVKIGVFGLGIELDGLVSKKNYKETQYLNPVEIAQEMTKKLKQEEKCDLVICLSHLGYHYDSDKIDDLKLASQTKDIDLIIGGHTHTFLPKPTVTKNLEGKKVLVNQTGWAGVNLGRIDFYLDQENNISAEGAAIEV</sequence>
<dbReference type="EMBL" id="CABVMM010000014">
    <property type="protein sequence ID" value="VVV02057.1"/>
    <property type="molecule type" value="Genomic_DNA"/>
</dbReference>
<gene>
    <name evidence="1" type="primary">yfkN</name>
    <name evidence="1" type="ORF">FVB9532_03353</name>
</gene>
<protein>
    <submittedName>
        <fullName evidence="1">Trifunctional nucleotide phosphoesterase protein YfkN</fullName>
    </submittedName>
</protein>
<evidence type="ECO:0000313" key="2">
    <source>
        <dbReference type="Proteomes" id="UP000356253"/>
    </source>
</evidence>
<evidence type="ECO:0000313" key="1">
    <source>
        <dbReference type="EMBL" id="VVV02057.1"/>
    </source>
</evidence>
<keyword evidence="2" id="KW-1185">Reference proteome</keyword>